<reference evidence="2" key="1">
    <citation type="journal article" date="2014" name="Front. Microbiol.">
        <title>High frequency of phylogenetically diverse reductive dehalogenase-homologous genes in deep subseafloor sedimentary metagenomes.</title>
        <authorList>
            <person name="Kawai M."/>
            <person name="Futagami T."/>
            <person name="Toyoda A."/>
            <person name="Takaki Y."/>
            <person name="Nishi S."/>
            <person name="Hori S."/>
            <person name="Arai W."/>
            <person name="Tsubouchi T."/>
            <person name="Morono Y."/>
            <person name="Uchiyama I."/>
            <person name="Ito T."/>
            <person name="Fujiyama A."/>
            <person name="Inagaki F."/>
            <person name="Takami H."/>
        </authorList>
    </citation>
    <scope>NUCLEOTIDE SEQUENCE</scope>
    <source>
        <strain evidence="2">Expedition CK06-06</strain>
    </source>
</reference>
<dbReference type="Gene3D" id="3.40.50.2300">
    <property type="match status" value="1"/>
</dbReference>
<dbReference type="InterPro" id="IPR011006">
    <property type="entry name" value="CheY-like_superfamily"/>
</dbReference>
<comment type="caution">
    <text evidence="2">The sequence shown here is derived from an EMBL/GenBank/DDBJ whole genome shotgun (WGS) entry which is preliminary data.</text>
</comment>
<dbReference type="AlphaFoldDB" id="X0Y7L8"/>
<dbReference type="SUPFAM" id="SSF52172">
    <property type="entry name" value="CheY-like"/>
    <property type="match status" value="1"/>
</dbReference>
<evidence type="ECO:0000259" key="1">
    <source>
        <dbReference type="PROSITE" id="PS50110"/>
    </source>
</evidence>
<gene>
    <name evidence="2" type="ORF">S01H1_70353</name>
</gene>
<protein>
    <recommendedName>
        <fullName evidence="1">Response regulatory domain-containing protein</fullName>
    </recommendedName>
</protein>
<dbReference type="PROSITE" id="PS50110">
    <property type="entry name" value="RESPONSE_REGULATORY"/>
    <property type="match status" value="1"/>
</dbReference>
<feature type="non-terminal residue" evidence="2">
    <location>
        <position position="97"/>
    </location>
</feature>
<dbReference type="InterPro" id="IPR001789">
    <property type="entry name" value="Sig_transdc_resp-reg_receiver"/>
</dbReference>
<dbReference type="GO" id="GO:0000160">
    <property type="term" value="P:phosphorelay signal transduction system"/>
    <property type="evidence" value="ECO:0007669"/>
    <property type="project" value="InterPro"/>
</dbReference>
<sequence>MRRCFILKGEKKQEDGVIASDSPLVLVAHVDGTLANDISQTLRAHRYKVLKACCAAEALKHCAKHHPDVILLDLFLPPTATRALPASNTKAATGLLR</sequence>
<feature type="domain" description="Response regulatory" evidence="1">
    <location>
        <begin position="24"/>
        <end position="97"/>
    </location>
</feature>
<evidence type="ECO:0000313" key="2">
    <source>
        <dbReference type="EMBL" id="GAG32876.1"/>
    </source>
</evidence>
<organism evidence="2">
    <name type="scientific">marine sediment metagenome</name>
    <dbReference type="NCBI Taxonomy" id="412755"/>
    <lineage>
        <taxon>unclassified sequences</taxon>
        <taxon>metagenomes</taxon>
        <taxon>ecological metagenomes</taxon>
    </lineage>
</organism>
<name>X0Y7L8_9ZZZZ</name>
<accession>X0Y7L8</accession>
<proteinExistence type="predicted"/>
<dbReference type="EMBL" id="BARS01046781">
    <property type="protein sequence ID" value="GAG32876.1"/>
    <property type="molecule type" value="Genomic_DNA"/>
</dbReference>